<reference evidence="14" key="2">
    <citation type="submission" date="2017-01" db="EMBL/GenBank/DDBJ databases">
        <authorList>
            <person name="Wang Y."/>
            <person name="White M."/>
            <person name="Kvist S."/>
            <person name="Moncalvo J.-M."/>
        </authorList>
    </citation>
    <scope>NUCLEOTIDE SEQUENCE [LARGE SCALE GENOMIC DNA]</scope>
    <source>
        <strain evidence="14">COL-18-3</strain>
    </source>
</reference>
<dbReference type="EC" id="2.6.1.11" evidence="5"/>
<evidence type="ECO:0000256" key="7">
    <source>
        <dbReference type="ARBA" id="ARBA00022605"/>
    </source>
</evidence>
<comment type="cofactor">
    <cofactor evidence="1">
        <name>pyridoxal 5'-phosphate</name>
        <dbReference type="ChEBI" id="CHEBI:597326"/>
    </cofactor>
</comment>
<dbReference type="CDD" id="cd00610">
    <property type="entry name" value="OAT_like"/>
    <property type="match status" value="1"/>
</dbReference>
<dbReference type="GO" id="GO:0003992">
    <property type="term" value="F:N2-acetyl-L-ornithine:2-oxoglutarate 5-aminotransferase activity"/>
    <property type="evidence" value="ECO:0007669"/>
    <property type="project" value="UniProtKB-EC"/>
</dbReference>
<dbReference type="InterPro" id="IPR015421">
    <property type="entry name" value="PyrdxlP-dep_Trfase_major"/>
</dbReference>
<evidence type="ECO:0000256" key="4">
    <source>
        <dbReference type="ARBA" id="ARBA00008954"/>
    </source>
</evidence>
<dbReference type="InterPro" id="IPR015422">
    <property type="entry name" value="PyrdxlP-dep_Trfase_small"/>
</dbReference>
<evidence type="ECO:0000313" key="11">
    <source>
        <dbReference type="EMBL" id="OMH79383.1"/>
    </source>
</evidence>
<dbReference type="UniPathway" id="UPA00068">
    <property type="reaction ID" value="UER00109"/>
</dbReference>
<evidence type="ECO:0000256" key="9">
    <source>
        <dbReference type="ARBA" id="ARBA00022898"/>
    </source>
</evidence>
<evidence type="ECO:0000256" key="8">
    <source>
        <dbReference type="ARBA" id="ARBA00022679"/>
    </source>
</evidence>
<evidence type="ECO:0000256" key="3">
    <source>
        <dbReference type="ARBA" id="ARBA00005024"/>
    </source>
</evidence>
<evidence type="ECO:0000256" key="2">
    <source>
        <dbReference type="ARBA" id="ARBA00004173"/>
    </source>
</evidence>
<reference evidence="11" key="1">
    <citation type="submission" date="2017-01" db="EMBL/GenBank/DDBJ databases">
        <authorList>
            <person name="Mah S.A."/>
            <person name="Swanson W.J."/>
            <person name="Moy G.W."/>
            <person name="Vacquier V.D."/>
        </authorList>
    </citation>
    <scope>NUCLEOTIDE SEQUENCE [LARGE SCALE GENOMIC DNA]</scope>
    <source>
        <strain evidence="11">COL-18-3</strain>
    </source>
</reference>
<dbReference type="Pfam" id="PF00202">
    <property type="entry name" value="Aminotran_3"/>
    <property type="match status" value="1"/>
</dbReference>
<dbReference type="OrthoDB" id="5419315at2759"/>
<comment type="subcellular location">
    <subcellularLocation>
        <location evidence="2">Mitochondrion</location>
    </subcellularLocation>
</comment>
<evidence type="ECO:0000256" key="1">
    <source>
        <dbReference type="ARBA" id="ARBA00001933"/>
    </source>
</evidence>
<keyword evidence="9 10" id="KW-0663">Pyridoxal phosphate</keyword>
<dbReference type="InterPro" id="IPR050103">
    <property type="entry name" value="Class-III_PLP-dep_AT"/>
</dbReference>
<dbReference type="GO" id="GO:0030170">
    <property type="term" value="F:pyridoxal phosphate binding"/>
    <property type="evidence" value="ECO:0007669"/>
    <property type="project" value="InterPro"/>
</dbReference>
<keyword evidence="8 11" id="KW-0808">Transferase</keyword>
<protein>
    <recommendedName>
        <fullName evidence="5">acetylornithine transaminase</fullName>
        <ecNumber evidence="5">2.6.1.11</ecNumber>
    </recommendedName>
</protein>
<dbReference type="GO" id="GO:0006526">
    <property type="term" value="P:L-arginine biosynthetic process"/>
    <property type="evidence" value="ECO:0007669"/>
    <property type="project" value="UniProtKB-UniPathway"/>
</dbReference>
<dbReference type="SUPFAM" id="SSF53383">
    <property type="entry name" value="PLP-dependent transferases"/>
    <property type="match status" value="1"/>
</dbReference>
<organism evidence="11 14">
    <name type="scientific">Zancudomyces culisetae</name>
    <name type="common">Gut fungus</name>
    <name type="synonym">Smittium culisetae</name>
    <dbReference type="NCBI Taxonomy" id="1213189"/>
    <lineage>
        <taxon>Eukaryota</taxon>
        <taxon>Fungi</taxon>
        <taxon>Fungi incertae sedis</taxon>
        <taxon>Zoopagomycota</taxon>
        <taxon>Kickxellomycotina</taxon>
        <taxon>Harpellomycetes</taxon>
        <taxon>Harpellales</taxon>
        <taxon>Legeriomycetaceae</taxon>
        <taxon>Zancudomyces</taxon>
    </lineage>
</organism>
<dbReference type="InterPro" id="IPR015424">
    <property type="entry name" value="PyrdxlP-dep_Trfase"/>
</dbReference>
<evidence type="ECO:0000256" key="6">
    <source>
        <dbReference type="ARBA" id="ARBA00022576"/>
    </source>
</evidence>
<sequence>MLNTYKKPERIFTRGNGVELYDTEGNSYIDFTAGIAVVALGHGNKEVAKILYEQAQNVVHLSNLYYNKEAGELAKEMVDTTLQQYEQGTSGIYAKDEQGGPKVFFSNSGTEANEGALKIARKYGKLIAAERNDGMPADLKSNIVCFTNAFHGRSMGALSVTPNPKYQNSYSPLIPNVTVARFNDTTELNTIIDDRTCAVIVEPLQGEGGINIATENFLKAVRNRCTQSKAVLIYDEIQCGLGRTGKLWGHQNYSPQTSPDIITCAKPLANGVPIGAIIVSSAISKAINPGDHGTTFGGNPLACSVGRYVFKTISKPEFLQDVKAKGEYLTTRLNEICKPYLNSSVINIRGKGLIIGVQFKDNKITSEIVKKAMDSGLLLVEASNNTIRFVPPLIITKDEIDQAIGILEKVMKEVI</sequence>
<dbReference type="InterPro" id="IPR005814">
    <property type="entry name" value="Aminotrans_3"/>
</dbReference>
<dbReference type="GO" id="GO:0042802">
    <property type="term" value="F:identical protein binding"/>
    <property type="evidence" value="ECO:0007669"/>
    <property type="project" value="TreeGrafter"/>
</dbReference>
<dbReference type="Gene3D" id="3.90.1150.10">
    <property type="entry name" value="Aspartate Aminotransferase, domain 1"/>
    <property type="match status" value="1"/>
</dbReference>
<evidence type="ECO:0000313" key="14">
    <source>
        <dbReference type="Proteomes" id="UP000188320"/>
    </source>
</evidence>
<dbReference type="NCBIfam" id="NF002325">
    <property type="entry name" value="PRK01278.1"/>
    <property type="match status" value="1"/>
</dbReference>
<dbReference type="PANTHER" id="PTHR11986">
    <property type="entry name" value="AMINOTRANSFERASE CLASS III"/>
    <property type="match status" value="1"/>
</dbReference>
<dbReference type="PANTHER" id="PTHR11986:SF79">
    <property type="entry name" value="ACETYLORNITHINE AMINOTRANSFERASE, MITOCHONDRIAL"/>
    <property type="match status" value="1"/>
</dbReference>
<dbReference type="PROSITE" id="PS00600">
    <property type="entry name" value="AA_TRANSFER_CLASS_3"/>
    <property type="match status" value="1"/>
</dbReference>
<dbReference type="EMBL" id="LSSK01000615">
    <property type="protein sequence ID" value="OMH82678.1"/>
    <property type="molecule type" value="Genomic_DNA"/>
</dbReference>
<dbReference type="EMBL" id="LSSK01000182">
    <property type="protein sequence ID" value="OMH84535.1"/>
    <property type="molecule type" value="Genomic_DNA"/>
</dbReference>
<dbReference type="InterPro" id="IPR004636">
    <property type="entry name" value="AcOrn/SuccOrn_fam"/>
</dbReference>
<evidence type="ECO:0000313" key="12">
    <source>
        <dbReference type="EMBL" id="OMH82678.1"/>
    </source>
</evidence>
<keyword evidence="7" id="KW-0028">Amino-acid biosynthesis</keyword>
<accession>A0A1R1PEP5</accession>
<dbReference type="AlphaFoldDB" id="A0A1R1PEP5"/>
<comment type="caution">
    <text evidence="11">The sequence shown here is derived from an EMBL/GenBank/DDBJ whole genome shotgun (WGS) entry which is preliminary data.</text>
</comment>
<keyword evidence="14" id="KW-1185">Reference proteome</keyword>
<name>A0A1R1PEP5_ZANCU</name>
<proteinExistence type="inferred from homology"/>
<dbReference type="Gene3D" id="3.40.640.10">
    <property type="entry name" value="Type I PLP-dependent aspartate aminotransferase-like (Major domain)"/>
    <property type="match status" value="1"/>
</dbReference>
<dbReference type="NCBIfam" id="TIGR00707">
    <property type="entry name" value="argD"/>
    <property type="match status" value="1"/>
</dbReference>
<dbReference type="PIRSF" id="PIRSF000521">
    <property type="entry name" value="Transaminase_4ab_Lys_Orn"/>
    <property type="match status" value="1"/>
</dbReference>
<gene>
    <name evidence="13" type="ORF">AX774_g1940</name>
    <name evidence="12" type="ORF">AX774_g3831</name>
    <name evidence="11" type="ORF">AX774_g7195</name>
</gene>
<dbReference type="EMBL" id="LSSK01001566">
    <property type="protein sequence ID" value="OMH79383.1"/>
    <property type="molecule type" value="Genomic_DNA"/>
</dbReference>
<dbReference type="InterPro" id="IPR049704">
    <property type="entry name" value="Aminotrans_3_PPA_site"/>
</dbReference>
<comment type="similarity">
    <text evidence="4 10">Belongs to the class-III pyridoxal-phosphate-dependent aminotransferase family.</text>
</comment>
<dbReference type="GO" id="GO:0005759">
    <property type="term" value="C:mitochondrial matrix"/>
    <property type="evidence" value="ECO:0007669"/>
    <property type="project" value="TreeGrafter"/>
</dbReference>
<evidence type="ECO:0000256" key="5">
    <source>
        <dbReference type="ARBA" id="ARBA00012919"/>
    </source>
</evidence>
<keyword evidence="6 11" id="KW-0032">Aminotransferase</keyword>
<dbReference type="FunFam" id="3.40.640.10:FF:000004">
    <property type="entry name" value="Acetylornithine aminotransferase"/>
    <property type="match status" value="1"/>
</dbReference>
<comment type="pathway">
    <text evidence="3">Amino-acid biosynthesis; L-arginine biosynthesis; N(2)-acetyl-L-ornithine from L-glutamate: step 4/4.</text>
</comment>
<evidence type="ECO:0000256" key="10">
    <source>
        <dbReference type="RuleBase" id="RU003560"/>
    </source>
</evidence>
<dbReference type="Proteomes" id="UP000188320">
    <property type="component" value="Unassembled WGS sequence"/>
</dbReference>
<evidence type="ECO:0000313" key="13">
    <source>
        <dbReference type="EMBL" id="OMH84535.1"/>
    </source>
</evidence>